<dbReference type="EMBL" id="JAXCGZ010002719">
    <property type="protein sequence ID" value="KAK7083640.1"/>
    <property type="molecule type" value="Genomic_DNA"/>
</dbReference>
<dbReference type="SUPFAM" id="SSF81296">
    <property type="entry name" value="E set domains"/>
    <property type="match status" value="1"/>
</dbReference>
<dbReference type="Gene3D" id="2.60.40.10">
    <property type="entry name" value="Immunoglobulins"/>
    <property type="match status" value="1"/>
</dbReference>
<dbReference type="Pfam" id="PF07678">
    <property type="entry name" value="TED_complement"/>
    <property type="match status" value="2"/>
</dbReference>
<evidence type="ECO:0000256" key="5">
    <source>
        <dbReference type="SAM" id="MobiDB-lite"/>
    </source>
</evidence>
<feature type="domain" description="Alpha-macroglobulin receptor-binding" evidence="7">
    <location>
        <begin position="633"/>
        <end position="720"/>
    </location>
</feature>
<evidence type="ECO:0000313" key="9">
    <source>
        <dbReference type="Proteomes" id="UP001381693"/>
    </source>
</evidence>
<evidence type="ECO:0000256" key="3">
    <source>
        <dbReference type="ARBA" id="ARBA00022900"/>
    </source>
</evidence>
<dbReference type="GO" id="GO:0004867">
    <property type="term" value="F:serine-type endopeptidase inhibitor activity"/>
    <property type="evidence" value="ECO:0007669"/>
    <property type="project" value="UniProtKB-KW"/>
</dbReference>
<evidence type="ECO:0000256" key="2">
    <source>
        <dbReference type="ARBA" id="ARBA00022690"/>
    </source>
</evidence>
<feature type="region of interest" description="Disordered" evidence="5">
    <location>
        <begin position="1"/>
        <end position="22"/>
    </location>
</feature>
<protein>
    <submittedName>
        <fullName evidence="8">A-macroglobulin complement component</fullName>
    </submittedName>
</protein>
<dbReference type="InterPro" id="IPR001599">
    <property type="entry name" value="Macroglobln_a2"/>
</dbReference>
<dbReference type="Gene3D" id="1.50.10.20">
    <property type="match status" value="1"/>
</dbReference>
<dbReference type="InterPro" id="IPR036595">
    <property type="entry name" value="A-macroglobulin_rcpt-bd_sf"/>
</dbReference>
<dbReference type="Gene3D" id="2.60.120.1540">
    <property type="match status" value="1"/>
</dbReference>
<evidence type="ECO:0000256" key="4">
    <source>
        <dbReference type="ARBA" id="ARBA00023157"/>
    </source>
</evidence>
<accession>A0AAN8XFM9</accession>
<proteinExistence type="inferred from homology"/>
<name>A0AAN8XFM9_HALRR</name>
<sequence length="736" mass="79277">MPEAPEAMAPAGAPDYDDKGEEDAKVVEAGLNEARTYFPETWLWKLLIVDEDGETSEDVILPDTITEWVGEAVCAHPQLGIGLSSPSSITTFTPFFMDLAVPSLARQGESIPVRVSIFNYFDQNLSVLVTLEQSSEYTAPSYSGSACVPASGKSVLTFVVTASEVGMINLTFSADIDTTDNACGGVVNITKRDVVVKPLRVQFAGVMKEKTFSDYVCHNDSEVTWLIETPEGIVDGSERIFVSVSADLLGPTLENLGNLIRMPYGCGEQNMLNFAPNIFILQYLEATNQMTTDIEQKSIDYMISGYQRELLYRRRDGSYSAFGDSDDSGSTWLTAFVLKSFVAAAEYITVDQSDLDVSRNWIYNLQNSSSGCFASVGRVIHKDMKGGIENSEDPQIPLTAYVLIALLEGNPTVTSATISAIGCISSVTSTSTYVNALKAYALALAGNTNAGALIDSVYNELNAGISGLPEAILVETAGYLLLAMLMANPSGYVGQSVNIVKLISSHRNGQGGFVSTQDTVVALQALAEFSKVYPPSDTNLDLTVTAGDNILDFSITNENLLVLQTKDVATSPPFNATVLPSGQGCAVVMVVHRYNVPDETENTAFNLSLEVDSTNCSSATVEICASYVLQGESNMAVMTGELPTGISVSVSSLEDLLVEGVIKRYEIDGGVVNLYFDLMSAEQTCFAIGVQRDFIVENAEPGTITLYDYYEPSYRITQELSIIEVCNSSTTTEVSN</sequence>
<evidence type="ECO:0000259" key="7">
    <source>
        <dbReference type="SMART" id="SM01361"/>
    </source>
</evidence>
<dbReference type="InterPro" id="IPR008930">
    <property type="entry name" value="Terpenoid_cyclase/PrenylTrfase"/>
</dbReference>
<dbReference type="Gene3D" id="2.60.40.690">
    <property type="entry name" value="Alpha-macroglobulin, receptor-binding domain"/>
    <property type="match status" value="1"/>
</dbReference>
<dbReference type="InterPro" id="IPR011626">
    <property type="entry name" value="Alpha-macroglobulin_TED"/>
</dbReference>
<dbReference type="InterPro" id="IPR013783">
    <property type="entry name" value="Ig-like_fold"/>
</dbReference>
<dbReference type="AlphaFoldDB" id="A0AAN8XFM9"/>
<dbReference type="SMART" id="SM01360">
    <property type="entry name" value="A2M"/>
    <property type="match status" value="1"/>
</dbReference>
<dbReference type="SUPFAM" id="SSF49410">
    <property type="entry name" value="Alpha-macroglobulin receptor domain"/>
    <property type="match status" value="1"/>
</dbReference>
<organism evidence="8 9">
    <name type="scientific">Halocaridina rubra</name>
    <name type="common">Hawaiian red shrimp</name>
    <dbReference type="NCBI Taxonomy" id="373956"/>
    <lineage>
        <taxon>Eukaryota</taxon>
        <taxon>Metazoa</taxon>
        <taxon>Ecdysozoa</taxon>
        <taxon>Arthropoda</taxon>
        <taxon>Crustacea</taxon>
        <taxon>Multicrustacea</taxon>
        <taxon>Malacostraca</taxon>
        <taxon>Eumalacostraca</taxon>
        <taxon>Eucarida</taxon>
        <taxon>Decapoda</taxon>
        <taxon>Pleocyemata</taxon>
        <taxon>Caridea</taxon>
        <taxon>Atyoidea</taxon>
        <taxon>Atyidae</taxon>
        <taxon>Halocaridina</taxon>
    </lineage>
</organism>
<comment type="similarity">
    <text evidence="1">Belongs to the protease inhibitor I39 (alpha-2-macroglobulin) family.</text>
</comment>
<dbReference type="PROSITE" id="PS00477">
    <property type="entry name" value="ALPHA_2_MACROGLOBULIN"/>
    <property type="match status" value="1"/>
</dbReference>
<dbReference type="InterPro" id="IPR047565">
    <property type="entry name" value="Alpha-macroglob_thiol-ester_cl"/>
</dbReference>
<evidence type="ECO:0000256" key="1">
    <source>
        <dbReference type="ARBA" id="ARBA00010952"/>
    </source>
</evidence>
<comment type="caution">
    <text evidence="8">The sequence shown here is derived from an EMBL/GenBank/DDBJ whole genome shotgun (WGS) entry which is preliminary data.</text>
</comment>
<dbReference type="GO" id="GO:0005615">
    <property type="term" value="C:extracellular space"/>
    <property type="evidence" value="ECO:0007669"/>
    <property type="project" value="InterPro"/>
</dbReference>
<dbReference type="InterPro" id="IPR014756">
    <property type="entry name" value="Ig_E-set"/>
</dbReference>
<dbReference type="InterPro" id="IPR009048">
    <property type="entry name" value="A-macroglobulin_rcpt-bd"/>
</dbReference>
<evidence type="ECO:0000313" key="8">
    <source>
        <dbReference type="EMBL" id="KAK7083640.1"/>
    </source>
</evidence>
<dbReference type="PANTHER" id="PTHR11412">
    <property type="entry name" value="MACROGLOBULIN / COMPLEMENT"/>
    <property type="match status" value="1"/>
</dbReference>
<dbReference type="InterPro" id="IPR019742">
    <property type="entry name" value="MacrogloblnA2_CS"/>
</dbReference>
<evidence type="ECO:0000259" key="6">
    <source>
        <dbReference type="SMART" id="SM01360"/>
    </source>
</evidence>
<keyword evidence="4" id="KW-1015">Disulfide bond</keyword>
<dbReference type="PANTHER" id="PTHR11412:SF171">
    <property type="entry name" value="PREGNANCY ZONE PROTEIN-LIKE PROTEIN"/>
    <property type="match status" value="1"/>
</dbReference>
<dbReference type="SMART" id="SM01361">
    <property type="entry name" value="A2M_recep"/>
    <property type="match status" value="1"/>
</dbReference>
<feature type="domain" description="Alpha-2-macroglobulin" evidence="6">
    <location>
        <begin position="41"/>
        <end position="131"/>
    </location>
</feature>
<dbReference type="Proteomes" id="UP001381693">
    <property type="component" value="Unassembled WGS sequence"/>
</dbReference>
<dbReference type="Pfam" id="PF00207">
    <property type="entry name" value="A2M"/>
    <property type="match status" value="1"/>
</dbReference>
<dbReference type="Pfam" id="PF07677">
    <property type="entry name" value="A2M_recep"/>
    <property type="match status" value="1"/>
</dbReference>
<keyword evidence="9" id="KW-1185">Reference proteome</keyword>
<gene>
    <name evidence="8" type="primary">A2M_2</name>
    <name evidence="8" type="ORF">SK128_002655</name>
</gene>
<dbReference type="InterPro" id="IPR050473">
    <property type="entry name" value="A2M/Complement_sys"/>
</dbReference>
<feature type="compositionally biased region" description="Low complexity" evidence="5">
    <location>
        <begin position="1"/>
        <end position="14"/>
    </location>
</feature>
<keyword evidence="3" id="KW-0722">Serine protease inhibitor</keyword>
<reference evidence="8 9" key="1">
    <citation type="submission" date="2023-11" db="EMBL/GenBank/DDBJ databases">
        <title>Halocaridina rubra genome assembly.</title>
        <authorList>
            <person name="Smith C."/>
        </authorList>
    </citation>
    <scope>NUCLEOTIDE SEQUENCE [LARGE SCALE GENOMIC DNA]</scope>
    <source>
        <strain evidence="8">EP-1</strain>
        <tissue evidence="8">Whole</tissue>
    </source>
</reference>
<dbReference type="Gene3D" id="2.20.130.20">
    <property type="match status" value="1"/>
</dbReference>
<dbReference type="SMART" id="SM01419">
    <property type="entry name" value="Thiol-ester_cl"/>
    <property type="match status" value="1"/>
</dbReference>
<keyword evidence="2" id="KW-0646">Protease inhibitor</keyword>
<dbReference type="SUPFAM" id="SSF48239">
    <property type="entry name" value="Terpenoid cyclases/Protein prenyltransferases"/>
    <property type="match status" value="1"/>
</dbReference>